<organism evidence="2">
    <name type="scientific">bioreactor metagenome</name>
    <dbReference type="NCBI Taxonomy" id="1076179"/>
    <lineage>
        <taxon>unclassified sequences</taxon>
        <taxon>metagenomes</taxon>
        <taxon>ecological metagenomes</taxon>
    </lineage>
</organism>
<feature type="domain" description="YopX protein" evidence="1">
    <location>
        <begin position="7"/>
        <end position="122"/>
    </location>
</feature>
<comment type="caution">
    <text evidence="2">The sequence shown here is derived from an EMBL/GenBank/DDBJ whole genome shotgun (WGS) entry which is preliminary data.</text>
</comment>
<reference evidence="2" key="1">
    <citation type="submission" date="2019-08" db="EMBL/GenBank/DDBJ databases">
        <authorList>
            <person name="Kucharzyk K."/>
            <person name="Murdoch R.W."/>
            <person name="Higgins S."/>
            <person name="Loffler F."/>
        </authorList>
    </citation>
    <scope>NUCLEOTIDE SEQUENCE</scope>
</reference>
<dbReference type="EMBL" id="VSSQ01000016">
    <property type="protein sequence ID" value="MPL61849.1"/>
    <property type="molecule type" value="Genomic_DNA"/>
</dbReference>
<sequence>MKPEEVKFKAKLKGIKKLVKVMRLDFEEKHIIINTGTFNEPRYLVFKFEDVEQLLQWTGFKDKEGNEIYDGTNFKYDNNLYIVKRLKNGGFWAIDQRPNMKGFPLNSGETGFSVVVGNVYEED</sequence>
<dbReference type="InterPro" id="IPR023385">
    <property type="entry name" value="YopX-like_C"/>
</dbReference>
<name>A0A644T509_9ZZZZ</name>
<dbReference type="SUPFAM" id="SSF159006">
    <property type="entry name" value="YopX-like"/>
    <property type="match status" value="1"/>
</dbReference>
<dbReference type="Pfam" id="PF09643">
    <property type="entry name" value="YopX"/>
    <property type="match status" value="1"/>
</dbReference>
<evidence type="ECO:0000313" key="2">
    <source>
        <dbReference type="EMBL" id="MPL61849.1"/>
    </source>
</evidence>
<protein>
    <recommendedName>
        <fullName evidence="1">YopX protein domain-containing protein</fullName>
    </recommendedName>
</protein>
<dbReference type="InterPro" id="IPR019096">
    <property type="entry name" value="YopX_protein"/>
</dbReference>
<dbReference type="AlphaFoldDB" id="A0A644T509"/>
<dbReference type="Gene3D" id="2.30.30.290">
    <property type="entry name" value="YopX-like domains"/>
    <property type="match status" value="1"/>
</dbReference>
<proteinExistence type="predicted"/>
<evidence type="ECO:0000259" key="1">
    <source>
        <dbReference type="Pfam" id="PF09643"/>
    </source>
</evidence>
<accession>A0A644T509</accession>
<gene>
    <name evidence="2" type="ORF">SDC9_07438</name>
</gene>